<dbReference type="FunCoup" id="D3BSI1">
    <property type="interactions" value="805"/>
</dbReference>
<organism evidence="2 3">
    <name type="scientific">Heterostelium pallidum (strain ATCC 26659 / Pp 5 / PN500)</name>
    <name type="common">Cellular slime mold</name>
    <name type="synonym">Polysphondylium pallidum</name>
    <dbReference type="NCBI Taxonomy" id="670386"/>
    <lineage>
        <taxon>Eukaryota</taxon>
        <taxon>Amoebozoa</taxon>
        <taxon>Evosea</taxon>
        <taxon>Eumycetozoa</taxon>
        <taxon>Dictyostelia</taxon>
        <taxon>Acytosteliales</taxon>
        <taxon>Acytosteliaceae</taxon>
        <taxon>Heterostelium</taxon>
    </lineage>
</organism>
<evidence type="ECO:0000313" key="3">
    <source>
        <dbReference type="Proteomes" id="UP000001396"/>
    </source>
</evidence>
<dbReference type="EMBL" id="ADBJ01000053">
    <property type="protein sequence ID" value="EFA75639.1"/>
    <property type="molecule type" value="Genomic_DNA"/>
</dbReference>
<dbReference type="InParanoid" id="D3BSI1"/>
<keyword evidence="1" id="KW-0812">Transmembrane</keyword>
<accession>D3BSI1</accession>
<dbReference type="Proteomes" id="UP000001396">
    <property type="component" value="Unassembled WGS sequence"/>
</dbReference>
<dbReference type="AlphaFoldDB" id="D3BSI1"/>
<evidence type="ECO:0000256" key="1">
    <source>
        <dbReference type="SAM" id="Phobius"/>
    </source>
</evidence>
<protein>
    <submittedName>
        <fullName evidence="2">Uncharacterized protein</fullName>
    </submittedName>
</protein>
<dbReference type="InterPro" id="IPR011047">
    <property type="entry name" value="Quinoprotein_ADH-like_sf"/>
</dbReference>
<keyword evidence="1" id="KW-0472">Membrane</keyword>
<proteinExistence type="predicted"/>
<gene>
    <name evidence="2" type="ORF">PPL_10949</name>
</gene>
<dbReference type="GeneID" id="31366418"/>
<comment type="caution">
    <text evidence="2">The sequence shown here is derived from an EMBL/GenBank/DDBJ whole genome shotgun (WGS) entry which is preliminary data.</text>
</comment>
<feature type="transmembrane region" description="Helical" evidence="1">
    <location>
        <begin position="371"/>
        <end position="391"/>
    </location>
</feature>
<dbReference type="RefSeq" id="XP_020427773.1">
    <property type="nucleotide sequence ID" value="XM_020581710.1"/>
</dbReference>
<keyword evidence="1" id="KW-1133">Transmembrane helix</keyword>
<name>D3BSI1_HETP5</name>
<dbReference type="OMA" id="NYPYHLV"/>
<keyword evidence="3" id="KW-1185">Reference proteome</keyword>
<sequence>MIVYLIKQKKCVLHLNKTNYCKIHPGNALDHVLASSNDGCLYRIKISTRDIVNSVMLINSIPLVGGQVVEQVKTTGYLDEKNGYLYYAYSNYNNNNSITLLKMQDKSFRILSSIDLSDQSGIPFIDKSLFLDNDGIIYLFTSNNIYKIQSDPINHKFYIIDSYLYPDYCLFALSVEYDPSTLQVNGKDGSIFLGCLSDKGLILQLSLSDFSLLSLFNYTDGDSIMSMTKSSSSLVFIGGSGRGGAANSESNHLISLQLTEDGKLTSSITVITSTKLSVVDSTTSASDGVDSGAVGSTGFHALFALGSDILLYNLNNPGDEPLDADLLANHQIGVSSTYSKRSSVVLLSTNSSSIYFYKLPAPFNIPPDNSLPIWVLLFVLAAAIVLIIFLSKVIKTYYQIRDNYESID</sequence>
<dbReference type="SUPFAM" id="SSF50998">
    <property type="entry name" value="Quinoprotein alcohol dehydrogenase-like"/>
    <property type="match status" value="1"/>
</dbReference>
<reference evidence="2 3" key="1">
    <citation type="journal article" date="2011" name="Genome Res.">
        <title>Phylogeny-wide analysis of social amoeba genomes highlights ancient origins for complex intercellular communication.</title>
        <authorList>
            <person name="Heidel A.J."/>
            <person name="Lawal H.M."/>
            <person name="Felder M."/>
            <person name="Schilde C."/>
            <person name="Helps N.R."/>
            <person name="Tunggal B."/>
            <person name="Rivero F."/>
            <person name="John U."/>
            <person name="Schleicher M."/>
            <person name="Eichinger L."/>
            <person name="Platzer M."/>
            <person name="Noegel A.A."/>
            <person name="Schaap P."/>
            <person name="Gloeckner G."/>
        </authorList>
    </citation>
    <scope>NUCLEOTIDE SEQUENCE [LARGE SCALE GENOMIC DNA]</scope>
    <source>
        <strain evidence="3">ATCC 26659 / Pp 5 / PN500</strain>
    </source>
</reference>
<evidence type="ECO:0000313" key="2">
    <source>
        <dbReference type="EMBL" id="EFA75639.1"/>
    </source>
</evidence>